<organism evidence="6 7">
    <name type="scientific">Microbacterium capsulatum</name>
    <dbReference type="NCBI Taxonomy" id="3041921"/>
    <lineage>
        <taxon>Bacteria</taxon>
        <taxon>Bacillati</taxon>
        <taxon>Actinomycetota</taxon>
        <taxon>Actinomycetes</taxon>
        <taxon>Micrococcales</taxon>
        <taxon>Microbacteriaceae</taxon>
        <taxon>Microbacterium</taxon>
    </lineage>
</organism>
<dbReference type="EMBL" id="JAVFCB010000002">
    <property type="protein sequence ID" value="MDQ4213298.1"/>
    <property type="molecule type" value="Genomic_DNA"/>
</dbReference>
<dbReference type="InterPro" id="IPR013762">
    <property type="entry name" value="Integrase-like_cat_sf"/>
</dbReference>
<evidence type="ECO:0000313" key="7">
    <source>
        <dbReference type="Proteomes" id="UP001230289"/>
    </source>
</evidence>
<keyword evidence="7" id="KW-1185">Reference proteome</keyword>
<dbReference type="InterPro" id="IPR044068">
    <property type="entry name" value="CB"/>
</dbReference>
<dbReference type="PROSITE" id="PS51898">
    <property type="entry name" value="TYR_RECOMBINASE"/>
    <property type="match status" value="1"/>
</dbReference>
<dbReference type="Proteomes" id="UP001230289">
    <property type="component" value="Unassembled WGS sequence"/>
</dbReference>
<evidence type="ECO:0000256" key="1">
    <source>
        <dbReference type="ARBA" id="ARBA00023125"/>
    </source>
</evidence>
<feature type="domain" description="Tyr recombinase" evidence="4">
    <location>
        <begin position="95"/>
        <end position="260"/>
    </location>
</feature>
<evidence type="ECO:0000313" key="6">
    <source>
        <dbReference type="EMBL" id="MDQ4213298.1"/>
    </source>
</evidence>
<keyword evidence="1 3" id="KW-0238">DNA-binding</keyword>
<evidence type="ECO:0000256" key="3">
    <source>
        <dbReference type="PROSITE-ProRule" id="PRU01248"/>
    </source>
</evidence>
<dbReference type="RefSeq" id="WP_308488229.1">
    <property type="nucleotide sequence ID" value="NZ_JAVFCB010000002.1"/>
</dbReference>
<evidence type="ECO:0000259" key="5">
    <source>
        <dbReference type="PROSITE" id="PS51900"/>
    </source>
</evidence>
<dbReference type="InterPro" id="IPR011010">
    <property type="entry name" value="DNA_brk_join_enz"/>
</dbReference>
<dbReference type="Gene3D" id="1.10.443.10">
    <property type="entry name" value="Intergrase catalytic core"/>
    <property type="match status" value="1"/>
</dbReference>
<protein>
    <submittedName>
        <fullName evidence="6">Tyrosine-type recombinase/integrase</fullName>
    </submittedName>
</protein>
<sequence length="265" mass="29834">MSNTALLAEYRVYLLGSDRRDGTIALRLREIEKLAITHDLRTVTEDDLIAILAQRRHQAPETRKSMRASWRVFFEWAHRKGHRADDPTIGIRPIRIPARVPRIADDAAILAALGTENPHYRAMILLGRGGWLRLSEIASLHTSSRTGRMLTIRGKGGKERSVSINDEVAAALDVLEPLQGPGYYFPGSRGRAYFHPISVNKIITRLTGYNPHALRHAGATAAWRKTRDLRTIQDMLGHASIRTTQIYVHTDDEQRRAVADASLLR</sequence>
<evidence type="ECO:0000259" key="4">
    <source>
        <dbReference type="PROSITE" id="PS51898"/>
    </source>
</evidence>
<dbReference type="PANTHER" id="PTHR30349">
    <property type="entry name" value="PHAGE INTEGRASE-RELATED"/>
    <property type="match status" value="1"/>
</dbReference>
<dbReference type="PANTHER" id="PTHR30349:SF64">
    <property type="entry name" value="PROPHAGE INTEGRASE INTD-RELATED"/>
    <property type="match status" value="1"/>
</dbReference>
<name>A0ABU0XDZ0_9MICO</name>
<proteinExistence type="predicted"/>
<evidence type="ECO:0000256" key="2">
    <source>
        <dbReference type="ARBA" id="ARBA00023172"/>
    </source>
</evidence>
<dbReference type="Pfam" id="PF00589">
    <property type="entry name" value="Phage_integrase"/>
    <property type="match status" value="1"/>
</dbReference>
<comment type="caution">
    <text evidence="6">The sequence shown here is derived from an EMBL/GenBank/DDBJ whole genome shotgun (WGS) entry which is preliminary data.</text>
</comment>
<accession>A0ABU0XDZ0</accession>
<dbReference type="InterPro" id="IPR050090">
    <property type="entry name" value="Tyrosine_recombinase_XerCD"/>
</dbReference>
<reference evidence="6 7" key="1">
    <citation type="submission" date="2023-08" db="EMBL/GenBank/DDBJ databases">
        <title>Microbacterium sp. nov., isolated from a waste landfill.</title>
        <authorList>
            <person name="Wen W."/>
        </authorList>
    </citation>
    <scope>NUCLEOTIDE SEQUENCE [LARGE SCALE GENOMIC DNA]</scope>
    <source>
        <strain evidence="6 7">ASV81</strain>
    </source>
</reference>
<keyword evidence="2" id="KW-0233">DNA recombination</keyword>
<feature type="domain" description="Core-binding (CB)" evidence="5">
    <location>
        <begin position="1"/>
        <end position="78"/>
    </location>
</feature>
<dbReference type="InterPro" id="IPR002104">
    <property type="entry name" value="Integrase_catalytic"/>
</dbReference>
<gene>
    <name evidence="6" type="ORF">RBR11_05165</name>
</gene>
<dbReference type="SUPFAM" id="SSF56349">
    <property type="entry name" value="DNA breaking-rejoining enzymes"/>
    <property type="match status" value="1"/>
</dbReference>
<dbReference type="PROSITE" id="PS51900">
    <property type="entry name" value="CB"/>
    <property type="match status" value="1"/>
</dbReference>